<dbReference type="InterPro" id="IPR026904">
    <property type="entry name" value="MnmG_C"/>
</dbReference>
<dbReference type="GO" id="GO:0005829">
    <property type="term" value="C:cytosol"/>
    <property type="evidence" value="ECO:0007669"/>
    <property type="project" value="TreeGrafter"/>
</dbReference>
<dbReference type="Pfam" id="PF01134">
    <property type="entry name" value="GIDA"/>
    <property type="match status" value="1"/>
</dbReference>
<feature type="binding site" evidence="11">
    <location>
        <position position="125"/>
    </location>
    <ligand>
        <name>FAD</name>
        <dbReference type="ChEBI" id="CHEBI:57692"/>
    </ligand>
</feature>
<evidence type="ECO:0000256" key="5">
    <source>
        <dbReference type="ARBA" id="ARBA00022630"/>
    </source>
</evidence>
<dbReference type="PANTHER" id="PTHR11806:SF0">
    <property type="entry name" value="PROTEIN MTO1 HOMOLOG, MITOCHONDRIAL"/>
    <property type="match status" value="1"/>
</dbReference>
<comment type="cofactor">
    <cofactor evidence="1 11">
        <name>FAD</name>
        <dbReference type="ChEBI" id="CHEBI:57692"/>
    </cofactor>
</comment>
<evidence type="ECO:0000256" key="8">
    <source>
        <dbReference type="ARBA" id="ARBA00023027"/>
    </source>
</evidence>
<comment type="function">
    <text evidence="2 11">NAD-binding protein involved in the addition of a carboxymethylaminomethyl (cmnm) group at the wobble position (U34) of certain tRNAs, forming tRNA-cmnm(5)s(2)U34.</text>
</comment>
<evidence type="ECO:0000259" key="12">
    <source>
        <dbReference type="SMART" id="SM01228"/>
    </source>
</evidence>
<dbReference type="InterPro" id="IPR036188">
    <property type="entry name" value="FAD/NAD-bd_sf"/>
</dbReference>
<dbReference type="FunFam" id="1.10.150.570:FF:000001">
    <property type="entry name" value="tRNA uridine 5-carboxymethylaminomethyl modification enzyme MnmG"/>
    <property type="match status" value="1"/>
</dbReference>
<evidence type="ECO:0000256" key="2">
    <source>
        <dbReference type="ARBA" id="ARBA00003717"/>
    </source>
</evidence>
<dbReference type="NCBIfam" id="TIGR00136">
    <property type="entry name" value="mnmG_gidA"/>
    <property type="match status" value="1"/>
</dbReference>
<keyword evidence="14" id="KW-1185">Reference proteome</keyword>
<accession>A0A2Z4FQT4</accession>
<comment type="subunit">
    <text evidence="9 11">Homodimer. Heterotetramer of two MnmE and two MnmG subunits.</text>
</comment>
<dbReference type="InterPro" id="IPR044920">
    <property type="entry name" value="MnmG_C_subdom_sf"/>
</dbReference>
<dbReference type="PROSITE" id="PS01281">
    <property type="entry name" value="GIDA_2"/>
    <property type="match status" value="1"/>
</dbReference>
<dbReference type="SUPFAM" id="SSF51905">
    <property type="entry name" value="FAD/NAD(P)-binding domain"/>
    <property type="match status" value="1"/>
</dbReference>
<feature type="binding site" evidence="11">
    <location>
        <position position="373"/>
    </location>
    <ligand>
        <name>FAD</name>
        <dbReference type="ChEBI" id="CHEBI:57692"/>
    </ligand>
</feature>
<dbReference type="InterPro" id="IPR049312">
    <property type="entry name" value="GIDA_C_N"/>
</dbReference>
<dbReference type="OrthoDB" id="9815560at2"/>
<dbReference type="InterPro" id="IPR002218">
    <property type="entry name" value="MnmG-rel"/>
</dbReference>
<feature type="binding site" evidence="11">
    <location>
        <begin position="13"/>
        <end position="18"/>
    </location>
    <ligand>
        <name>FAD</name>
        <dbReference type="ChEBI" id="CHEBI:57692"/>
    </ligand>
</feature>
<dbReference type="InterPro" id="IPR047001">
    <property type="entry name" value="MnmG_C_subdom"/>
</dbReference>
<protein>
    <recommendedName>
        <fullName evidence="4 11">tRNA uridine 5-carboxymethylaminomethyl modification enzyme MnmG</fullName>
    </recommendedName>
    <alternativeName>
        <fullName evidence="10 11">Glucose-inhibited division protein A</fullName>
    </alternativeName>
</protein>
<dbReference type="Gene3D" id="3.50.50.60">
    <property type="entry name" value="FAD/NAD(P)-binding domain"/>
    <property type="match status" value="2"/>
</dbReference>
<evidence type="ECO:0000256" key="3">
    <source>
        <dbReference type="ARBA" id="ARBA00007653"/>
    </source>
</evidence>
<dbReference type="EMBL" id="CP030032">
    <property type="protein sequence ID" value="AWV91353.1"/>
    <property type="molecule type" value="Genomic_DNA"/>
</dbReference>
<dbReference type="PROSITE" id="PS01280">
    <property type="entry name" value="GIDA_1"/>
    <property type="match status" value="1"/>
</dbReference>
<keyword evidence="6 11" id="KW-0819">tRNA processing</keyword>
<sequence length="631" mass="68926">MTHPKKYDAIVIGGGHAGSEAASAMARMGLNTLLLTMNIDTIGHMSCNPAIGGVAKGHLAKEVDALGGVMGKIADASAIQYMRLNTSKGPAVRSSRAQCDMRIYRQQMQIELMNTPNLDIKQGRVEDIKLVEEGGELRVKGVVSSLNILYECERVVITTGTFLRGLCHVGTDNFAAGRAGDSVSVGLAETLQSLKLDMGRLKTGTTPRLDGRTIDWSGLTEQPTDAHPRKFSFYHETEMLPQVSCFITFTNQKTHDVIRANTDRSPMFTGAIEGIGARYCPSIEDKVVRFADKDSHQIFLEPQGLDTHEIYPNGISTSLPLDVQMQILKTIPGLENAEIMRPGYAVEYDCVNPIQLDPTLELRGVKGLFLAGQINGTSGYEEAAAQGLMAGINAALQHRGEPELVLGRDEAYIGVLIDDLVTKGVDEPYRMFTSRAEFRLLLREDNADWRLSEYGHRLGLLSDAHYAKFTEKKRIIEETRKALASATIGGTPENDAFLKEKGVGSAGNGVSFEDLLKRTDNSLQDLLPVAARFAPGLKLDELSPEVAEAIEIQVQYQGYIGRQMKQVEKHREMESAVIPREIDFSQVGGLSNEVISRWSKTRPTTVGQAARVLGSTPAAISALLIHLKMSA</sequence>
<dbReference type="GO" id="GO:0030488">
    <property type="term" value="P:tRNA methylation"/>
    <property type="evidence" value="ECO:0007669"/>
    <property type="project" value="TreeGrafter"/>
</dbReference>
<dbReference type="Gene3D" id="1.10.150.570">
    <property type="entry name" value="GidA associated domain, C-terminal subdomain"/>
    <property type="match status" value="1"/>
</dbReference>
<dbReference type="InterPro" id="IPR004416">
    <property type="entry name" value="MnmG"/>
</dbReference>
<reference evidence="13 14" key="1">
    <citation type="submission" date="2018-06" db="EMBL/GenBank/DDBJ databases">
        <title>Lujinxingia sediminis gen. nov. sp. nov., a new facultative anaerobic member of the class Deltaproteobacteria, and proposal of Lujinxingaceae fam. nov.</title>
        <authorList>
            <person name="Guo L.-Y."/>
            <person name="Li C.-M."/>
            <person name="Wang S."/>
            <person name="Du Z.-J."/>
        </authorList>
    </citation>
    <scope>NUCLEOTIDE SEQUENCE [LARGE SCALE GENOMIC DNA]</scope>
    <source>
        <strain evidence="13 14">FA350</strain>
    </source>
</reference>
<name>A0A2Z4FQT4_9DELT</name>
<dbReference type="HAMAP" id="MF_00129">
    <property type="entry name" value="MnmG_GidA"/>
    <property type="match status" value="1"/>
</dbReference>
<feature type="domain" description="tRNA uridine 5-carboxymethylaminomethyl modification enzyme C-terminal subdomain" evidence="12">
    <location>
        <begin position="554"/>
        <end position="625"/>
    </location>
</feature>
<keyword evidence="8 11" id="KW-0520">NAD</keyword>
<feature type="binding site" evidence="11">
    <location>
        <begin position="276"/>
        <end position="290"/>
    </location>
    <ligand>
        <name>NAD(+)</name>
        <dbReference type="ChEBI" id="CHEBI:57540"/>
    </ligand>
</feature>
<evidence type="ECO:0000256" key="4">
    <source>
        <dbReference type="ARBA" id="ARBA00020461"/>
    </source>
</evidence>
<evidence type="ECO:0000256" key="7">
    <source>
        <dbReference type="ARBA" id="ARBA00022827"/>
    </source>
</evidence>
<dbReference type="KEGG" id="bsed:DN745_04265"/>
<dbReference type="InterPro" id="IPR020595">
    <property type="entry name" value="MnmG-rel_CS"/>
</dbReference>
<gene>
    <name evidence="11" type="primary">mnmG</name>
    <name evidence="11" type="synonym">gidA</name>
    <name evidence="13" type="ORF">DN745_04265</name>
</gene>
<dbReference type="Pfam" id="PF13932">
    <property type="entry name" value="SAM_GIDA_C"/>
    <property type="match status" value="1"/>
</dbReference>
<comment type="similarity">
    <text evidence="3 11">Belongs to the MnmG family.</text>
</comment>
<keyword evidence="11" id="KW-0963">Cytoplasm</keyword>
<dbReference type="Gene3D" id="1.10.10.1800">
    <property type="entry name" value="tRNA uridine 5-carboxymethylaminomethyl modification enzyme MnmG/GidA"/>
    <property type="match status" value="1"/>
</dbReference>
<keyword evidence="7 11" id="KW-0274">FAD</keyword>
<dbReference type="InterPro" id="IPR040131">
    <property type="entry name" value="MnmG_N"/>
</dbReference>
<comment type="subcellular location">
    <subcellularLocation>
        <location evidence="11">Cytoplasm</location>
    </subcellularLocation>
</comment>
<dbReference type="Pfam" id="PF21680">
    <property type="entry name" value="GIDA_C_1st"/>
    <property type="match status" value="1"/>
</dbReference>
<evidence type="ECO:0000256" key="1">
    <source>
        <dbReference type="ARBA" id="ARBA00001974"/>
    </source>
</evidence>
<evidence type="ECO:0000256" key="10">
    <source>
        <dbReference type="ARBA" id="ARBA00031800"/>
    </source>
</evidence>
<feature type="binding site" evidence="11">
    <location>
        <position position="184"/>
    </location>
    <ligand>
        <name>FAD</name>
        <dbReference type="ChEBI" id="CHEBI:57692"/>
    </ligand>
</feature>
<dbReference type="FunFam" id="3.50.50.60:FF:000002">
    <property type="entry name" value="tRNA uridine 5-carboxymethylaminomethyl modification enzyme MnmG"/>
    <property type="match status" value="1"/>
</dbReference>
<dbReference type="AlphaFoldDB" id="A0A2Z4FQT4"/>
<evidence type="ECO:0000256" key="6">
    <source>
        <dbReference type="ARBA" id="ARBA00022694"/>
    </source>
</evidence>
<keyword evidence="5 11" id="KW-0285">Flavoprotein</keyword>
<evidence type="ECO:0000313" key="13">
    <source>
        <dbReference type="EMBL" id="AWV91353.1"/>
    </source>
</evidence>
<evidence type="ECO:0000313" key="14">
    <source>
        <dbReference type="Proteomes" id="UP000249799"/>
    </source>
</evidence>
<dbReference type="GO" id="GO:0002098">
    <property type="term" value="P:tRNA wobble uridine modification"/>
    <property type="evidence" value="ECO:0007669"/>
    <property type="project" value="InterPro"/>
</dbReference>
<dbReference type="PANTHER" id="PTHR11806">
    <property type="entry name" value="GLUCOSE INHIBITED DIVISION PROTEIN A"/>
    <property type="match status" value="1"/>
</dbReference>
<dbReference type="Proteomes" id="UP000249799">
    <property type="component" value="Chromosome"/>
</dbReference>
<evidence type="ECO:0000256" key="9">
    <source>
        <dbReference type="ARBA" id="ARBA00025948"/>
    </source>
</evidence>
<evidence type="ECO:0000256" key="11">
    <source>
        <dbReference type="HAMAP-Rule" id="MF_00129"/>
    </source>
</evidence>
<proteinExistence type="inferred from homology"/>
<organism evidence="13 14">
    <name type="scientific">Bradymonas sediminis</name>
    <dbReference type="NCBI Taxonomy" id="1548548"/>
    <lineage>
        <taxon>Bacteria</taxon>
        <taxon>Deltaproteobacteria</taxon>
        <taxon>Bradymonadales</taxon>
        <taxon>Bradymonadaceae</taxon>
        <taxon>Bradymonas</taxon>
    </lineage>
</organism>
<dbReference type="RefSeq" id="WP_111337537.1">
    <property type="nucleotide sequence ID" value="NZ_CP030032.1"/>
</dbReference>
<dbReference type="GO" id="GO:0050660">
    <property type="term" value="F:flavin adenine dinucleotide binding"/>
    <property type="evidence" value="ECO:0007669"/>
    <property type="project" value="UniProtKB-UniRule"/>
</dbReference>
<dbReference type="SMART" id="SM01228">
    <property type="entry name" value="GIDA_assoc_3"/>
    <property type="match status" value="1"/>
</dbReference>